<name>A0A089NTS9_9HYPH</name>
<dbReference type="KEGG" id="mor:MOC_2160"/>
<sequence>MAKHEILGYFEHRRDGAWVCVRPFTLTTRDASVDIRQGMRFDYGKRVGGVDLAEYLERLGSQFGS</sequence>
<protein>
    <submittedName>
        <fullName evidence="1">Protein of unassigned function</fullName>
    </submittedName>
</protein>
<dbReference type="HOGENOM" id="CLU_2826138_0_0_5"/>
<dbReference type="GeneID" id="6137786"/>
<keyword evidence="2" id="KW-1185">Reference proteome</keyword>
<accession>A0A089NTS9</accession>
<dbReference type="eggNOG" id="ENOG502ZZ0T">
    <property type="taxonomic scope" value="Bacteria"/>
</dbReference>
<reference evidence="1 2" key="1">
    <citation type="journal article" date="2014" name="PLoS ONE">
        <title>Genome Information of Methylobacterium oryzae, a Plant-Probiotic Methylotroph in the Phyllosphere.</title>
        <authorList>
            <person name="Kwak M.J."/>
            <person name="Jeong H."/>
            <person name="Madhaiyan M."/>
            <person name="Lee Y."/>
            <person name="Sa T.M."/>
            <person name="Oh T.K."/>
            <person name="Kim J.F."/>
        </authorList>
    </citation>
    <scope>NUCLEOTIDE SEQUENCE [LARGE SCALE GENOMIC DNA]</scope>
    <source>
        <strain evidence="1 2">CBMB20</strain>
    </source>
</reference>
<dbReference type="Proteomes" id="UP000029492">
    <property type="component" value="Chromosome"/>
</dbReference>
<organism evidence="1 2">
    <name type="scientific">Methylobacterium oryzae CBMB20</name>
    <dbReference type="NCBI Taxonomy" id="693986"/>
    <lineage>
        <taxon>Bacteria</taxon>
        <taxon>Pseudomonadati</taxon>
        <taxon>Pseudomonadota</taxon>
        <taxon>Alphaproteobacteria</taxon>
        <taxon>Hyphomicrobiales</taxon>
        <taxon>Methylobacteriaceae</taxon>
        <taxon>Methylobacterium</taxon>
    </lineage>
</organism>
<gene>
    <name evidence="1" type="ORF">MOC_2160</name>
</gene>
<proteinExistence type="predicted"/>
<dbReference type="RefSeq" id="WP_012318739.1">
    <property type="nucleotide sequence ID" value="NZ_CP003811.1"/>
</dbReference>
<dbReference type="AlphaFoldDB" id="A0A089NTS9"/>
<dbReference type="EMBL" id="CP003811">
    <property type="protein sequence ID" value="AIQ89915.1"/>
    <property type="molecule type" value="Genomic_DNA"/>
</dbReference>
<evidence type="ECO:0000313" key="1">
    <source>
        <dbReference type="EMBL" id="AIQ89915.1"/>
    </source>
</evidence>
<evidence type="ECO:0000313" key="2">
    <source>
        <dbReference type="Proteomes" id="UP000029492"/>
    </source>
</evidence>